<protein>
    <submittedName>
        <fullName evidence="2">(apollo) hypothetical protein</fullName>
    </submittedName>
</protein>
<dbReference type="OrthoDB" id="7446204at2759"/>
<comment type="caution">
    <text evidence="2">The sequence shown here is derived from an EMBL/GenBank/DDBJ whole genome shotgun (WGS) entry which is preliminary data.</text>
</comment>
<reference evidence="2" key="1">
    <citation type="submission" date="2021-04" db="EMBL/GenBank/DDBJ databases">
        <authorList>
            <person name="Tunstrom K."/>
        </authorList>
    </citation>
    <scope>NUCLEOTIDE SEQUENCE</scope>
</reference>
<gene>
    <name evidence="2" type="ORF">PAPOLLO_LOCUS6466</name>
</gene>
<feature type="region of interest" description="Disordered" evidence="1">
    <location>
        <begin position="65"/>
        <end position="92"/>
    </location>
</feature>
<dbReference type="Proteomes" id="UP000691718">
    <property type="component" value="Unassembled WGS sequence"/>
</dbReference>
<accession>A0A8S3WHA5</accession>
<dbReference type="EMBL" id="CAJQZP010000419">
    <property type="protein sequence ID" value="CAG4960925.1"/>
    <property type="molecule type" value="Genomic_DNA"/>
</dbReference>
<organism evidence="2 3">
    <name type="scientific">Parnassius apollo</name>
    <name type="common">Apollo butterfly</name>
    <name type="synonym">Papilio apollo</name>
    <dbReference type="NCBI Taxonomy" id="110799"/>
    <lineage>
        <taxon>Eukaryota</taxon>
        <taxon>Metazoa</taxon>
        <taxon>Ecdysozoa</taxon>
        <taxon>Arthropoda</taxon>
        <taxon>Hexapoda</taxon>
        <taxon>Insecta</taxon>
        <taxon>Pterygota</taxon>
        <taxon>Neoptera</taxon>
        <taxon>Endopterygota</taxon>
        <taxon>Lepidoptera</taxon>
        <taxon>Glossata</taxon>
        <taxon>Ditrysia</taxon>
        <taxon>Papilionoidea</taxon>
        <taxon>Papilionidae</taxon>
        <taxon>Parnassiinae</taxon>
        <taxon>Parnassini</taxon>
        <taxon>Parnassius</taxon>
        <taxon>Parnassius</taxon>
    </lineage>
</organism>
<evidence type="ECO:0000313" key="3">
    <source>
        <dbReference type="Proteomes" id="UP000691718"/>
    </source>
</evidence>
<keyword evidence="3" id="KW-1185">Reference proteome</keyword>
<evidence type="ECO:0000313" key="2">
    <source>
        <dbReference type="EMBL" id="CAG4960925.1"/>
    </source>
</evidence>
<name>A0A8S3WHA5_PARAO</name>
<sequence>MKSFAQPKTLVELLPDINSILSKDSIQTLTAKKQSRNTMALSGTSENVIKPLTIAEMKTHLKALKSPSPRRYPNNSKNQPNNSVKKKNWNSSVKVDKTISHTANGHLKHHQVRKTLNYSPKFKAPVIARATINSETPKFRKPEQKVKKTLNLQGKSSVRVNGVSNIAETPTIKNNPSYKNRMTLANKENYSSSQANINTKNHTTPKLKPLLLKKTSASVPDTPLSNMSWRSSCDASFLQTEKALQDIDDKTKALEEKSVKNIAEVTQPVSTPFKKYRNVEEFFNNTNDSESSALYNDNTIMCFDKVNVCKETSANDVSVIVSLCELLNKATVNNCDKKTSELDDLLKVQKQTEQHIQMIGHGIRTLTKIKESQMHSLQCIRKLINEKR</sequence>
<evidence type="ECO:0000256" key="1">
    <source>
        <dbReference type="SAM" id="MobiDB-lite"/>
    </source>
</evidence>
<proteinExistence type="predicted"/>
<dbReference type="AlphaFoldDB" id="A0A8S3WHA5"/>